<name>A0A2G8S2F4_9APHY</name>
<evidence type="ECO:0000313" key="2">
    <source>
        <dbReference type="Proteomes" id="UP000230002"/>
    </source>
</evidence>
<sequence>MDEHEQLEDSAGLLFVLEEPVVKLDNGQQAKAILILDTARHETKIALTYKQMSLMFRDGRPVSDRQCSNPHGDVAPARTATKRPIEYVLVTDKEMKAMENARNVRKRVDELLRDLMDVASTSEEPALSSQRIYPSHPITHVTAAPVLCVDPGPRRSVVVVPQRGISAEEDQSLVDLALTNGSEILESADYMYCIELRLAPREDNPLHSDLLGPEISGRIYRACIDSSDSSLFVIVQISRFISR</sequence>
<evidence type="ECO:0000313" key="1">
    <source>
        <dbReference type="EMBL" id="PIL27946.1"/>
    </source>
</evidence>
<proteinExistence type="predicted"/>
<gene>
    <name evidence="1" type="ORF">GSI_09981</name>
</gene>
<reference evidence="1 2" key="1">
    <citation type="journal article" date="2015" name="Sci. Rep.">
        <title>Chromosome-level genome map provides insights into diverse defense mechanisms in the medicinal fungus Ganoderma sinense.</title>
        <authorList>
            <person name="Zhu Y."/>
            <person name="Xu J."/>
            <person name="Sun C."/>
            <person name="Zhou S."/>
            <person name="Xu H."/>
            <person name="Nelson D.R."/>
            <person name="Qian J."/>
            <person name="Song J."/>
            <person name="Luo H."/>
            <person name="Xiang L."/>
            <person name="Li Y."/>
            <person name="Xu Z."/>
            <person name="Ji A."/>
            <person name="Wang L."/>
            <person name="Lu S."/>
            <person name="Hayward A."/>
            <person name="Sun W."/>
            <person name="Li X."/>
            <person name="Schwartz D.C."/>
            <person name="Wang Y."/>
            <person name="Chen S."/>
        </authorList>
    </citation>
    <scope>NUCLEOTIDE SEQUENCE [LARGE SCALE GENOMIC DNA]</scope>
    <source>
        <strain evidence="1 2">ZZ0214-1</strain>
    </source>
</reference>
<accession>A0A2G8S2F4</accession>
<organism evidence="1 2">
    <name type="scientific">Ganoderma sinense ZZ0214-1</name>
    <dbReference type="NCBI Taxonomy" id="1077348"/>
    <lineage>
        <taxon>Eukaryota</taxon>
        <taxon>Fungi</taxon>
        <taxon>Dikarya</taxon>
        <taxon>Basidiomycota</taxon>
        <taxon>Agaricomycotina</taxon>
        <taxon>Agaricomycetes</taxon>
        <taxon>Polyporales</taxon>
        <taxon>Polyporaceae</taxon>
        <taxon>Ganoderma</taxon>
    </lineage>
</organism>
<dbReference type="AlphaFoldDB" id="A0A2G8S2F4"/>
<keyword evidence="2" id="KW-1185">Reference proteome</keyword>
<dbReference type="Proteomes" id="UP000230002">
    <property type="component" value="Unassembled WGS sequence"/>
</dbReference>
<dbReference type="EMBL" id="AYKW01000032">
    <property type="protein sequence ID" value="PIL27946.1"/>
    <property type="molecule type" value="Genomic_DNA"/>
</dbReference>
<comment type="caution">
    <text evidence="1">The sequence shown here is derived from an EMBL/GenBank/DDBJ whole genome shotgun (WGS) entry which is preliminary data.</text>
</comment>
<protein>
    <submittedName>
        <fullName evidence="1">Uncharacterized protein</fullName>
    </submittedName>
</protein>